<feature type="compositionally biased region" description="Low complexity" evidence="12">
    <location>
        <begin position="395"/>
        <end position="411"/>
    </location>
</feature>
<protein>
    <recommendedName>
        <fullName evidence="11">DNA polymerase III subunit gamma/tau</fullName>
        <ecNumber evidence="11">2.7.7.7</ecNumber>
    </recommendedName>
</protein>
<dbReference type="InterPro" id="IPR012763">
    <property type="entry name" value="DNA_pol_III_sug/sutau_N"/>
</dbReference>
<dbReference type="GO" id="GO:0006261">
    <property type="term" value="P:DNA-templated DNA replication"/>
    <property type="evidence" value="ECO:0007669"/>
    <property type="project" value="TreeGrafter"/>
</dbReference>
<dbReference type="GO" id="GO:0003887">
    <property type="term" value="F:DNA-directed DNA polymerase activity"/>
    <property type="evidence" value="ECO:0007669"/>
    <property type="project" value="UniProtKB-KW"/>
</dbReference>
<name>A0A1H5PIV1_9ACTN</name>
<evidence type="ECO:0000256" key="1">
    <source>
        <dbReference type="ARBA" id="ARBA00006360"/>
    </source>
</evidence>
<keyword evidence="15" id="KW-1185">Reference proteome</keyword>
<feature type="region of interest" description="Disordered" evidence="12">
    <location>
        <begin position="426"/>
        <end position="559"/>
    </location>
</feature>
<evidence type="ECO:0000256" key="8">
    <source>
        <dbReference type="ARBA" id="ARBA00022840"/>
    </source>
</evidence>
<dbReference type="GO" id="GO:0003677">
    <property type="term" value="F:DNA binding"/>
    <property type="evidence" value="ECO:0007669"/>
    <property type="project" value="InterPro"/>
</dbReference>
<dbReference type="SUPFAM" id="SSF48019">
    <property type="entry name" value="post-AAA+ oligomerization domain-like"/>
    <property type="match status" value="1"/>
</dbReference>
<dbReference type="InterPro" id="IPR027417">
    <property type="entry name" value="P-loop_NTPase"/>
</dbReference>
<dbReference type="InterPro" id="IPR022754">
    <property type="entry name" value="DNA_pol_III_gamma-3"/>
</dbReference>
<dbReference type="EC" id="2.7.7.7" evidence="11"/>
<dbReference type="CDD" id="cd00009">
    <property type="entry name" value="AAA"/>
    <property type="match status" value="1"/>
</dbReference>
<evidence type="ECO:0000256" key="3">
    <source>
        <dbReference type="ARBA" id="ARBA00022695"/>
    </source>
</evidence>
<dbReference type="Gene3D" id="3.40.50.300">
    <property type="entry name" value="P-loop containing nucleotide triphosphate hydrolases"/>
    <property type="match status" value="1"/>
</dbReference>
<evidence type="ECO:0000256" key="11">
    <source>
        <dbReference type="RuleBase" id="RU364063"/>
    </source>
</evidence>
<evidence type="ECO:0000256" key="7">
    <source>
        <dbReference type="ARBA" id="ARBA00022833"/>
    </source>
</evidence>
<evidence type="ECO:0000256" key="9">
    <source>
        <dbReference type="ARBA" id="ARBA00022932"/>
    </source>
</evidence>
<comment type="similarity">
    <text evidence="1 11">Belongs to the DnaX/STICHEL family.</text>
</comment>
<proteinExistence type="inferred from homology"/>
<evidence type="ECO:0000256" key="2">
    <source>
        <dbReference type="ARBA" id="ARBA00022679"/>
    </source>
</evidence>
<dbReference type="Pfam" id="PF22608">
    <property type="entry name" value="DNAX_ATPase_lid"/>
    <property type="match status" value="1"/>
</dbReference>
<evidence type="ECO:0000256" key="5">
    <source>
        <dbReference type="ARBA" id="ARBA00022723"/>
    </source>
</evidence>
<dbReference type="PRINTS" id="PR01217">
    <property type="entry name" value="PRICHEXTENSN"/>
</dbReference>
<dbReference type="EMBL" id="FNUC01000004">
    <property type="protein sequence ID" value="SEF13616.1"/>
    <property type="molecule type" value="Genomic_DNA"/>
</dbReference>
<feature type="domain" description="AAA+ ATPase" evidence="13">
    <location>
        <begin position="37"/>
        <end position="178"/>
    </location>
</feature>
<feature type="compositionally biased region" description="Low complexity" evidence="12">
    <location>
        <begin position="651"/>
        <end position="665"/>
    </location>
</feature>
<reference evidence="15" key="1">
    <citation type="submission" date="2016-10" db="EMBL/GenBank/DDBJ databases">
        <authorList>
            <person name="Varghese N."/>
            <person name="Submissions S."/>
        </authorList>
    </citation>
    <scope>NUCLEOTIDE SEQUENCE [LARGE SCALE GENOMIC DNA]</scope>
    <source>
        <strain evidence="15">DSM 45237</strain>
    </source>
</reference>
<dbReference type="InterPro" id="IPR050238">
    <property type="entry name" value="DNA_Rep/Repair_Clamp_Loader"/>
</dbReference>
<dbReference type="FunFam" id="3.40.50.300:FF:000014">
    <property type="entry name" value="DNA polymerase III subunit gamma/tau"/>
    <property type="match status" value="1"/>
</dbReference>
<dbReference type="FunFam" id="1.10.8.60:FF:000013">
    <property type="entry name" value="DNA polymerase III subunit gamma/tau"/>
    <property type="match status" value="1"/>
</dbReference>
<dbReference type="InterPro" id="IPR003593">
    <property type="entry name" value="AAA+_ATPase"/>
</dbReference>
<feature type="compositionally biased region" description="Pro residues" evidence="12">
    <location>
        <begin position="453"/>
        <end position="483"/>
    </location>
</feature>
<comment type="function">
    <text evidence="11">DNA polymerase III is a complex, multichain enzyme responsible for most of the replicative synthesis in bacteria. This DNA polymerase also exhibits 3' to 5' exonuclease activity.</text>
</comment>
<dbReference type="Gene3D" id="1.20.272.10">
    <property type="match status" value="1"/>
</dbReference>
<feature type="compositionally biased region" description="Low complexity" evidence="12">
    <location>
        <begin position="426"/>
        <end position="452"/>
    </location>
</feature>
<dbReference type="Gene3D" id="1.10.8.60">
    <property type="match status" value="1"/>
</dbReference>
<evidence type="ECO:0000256" key="6">
    <source>
        <dbReference type="ARBA" id="ARBA00022741"/>
    </source>
</evidence>
<dbReference type="SMART" id="SM00382">
    <property type="entry name" value="AAA"/>
    <property type="match status" value="1"/>
</dbReference>
<dbReference type="InterPro" id="IPR008921">
    <property type="entry name" value="DNA_pol3_clamp-load_cplx_C"/>
</dbReference>
<dbReference type="CDD" id="cd18137">
    <property type="entry name" value="HLD_clamp_pol_III_gamma_tau"/>
    <property type="match status" value="1"/>
</dbReference>
<keyword evidence="4 11" id="KW-0235">DNA replication</keyword>
<feature type="compositionally biased region" description="Low complexity" evidence="12">
    <location>
        <begin position="688"/>
        <end position="736"/>
    </location>
</feature>
<organism evidence="14 15">
    <name type="scientific">Jiangella alba</name>
    <dbReference type="NCBI Taxonomy" id="561176"/>
    <lineage>
        <taxon>Bacteria</taxon>
        <taxon>Bacillati</taxon>
        <taxon>Actinomycetota</taxon>
        <taxon>Actinomycetes</taxon>
        <taxon>Jiangellales</taxon>
        <taxon>Jiangellaceae</taxon>
        <taxon>Jiangella</taxon>
    </lineage>
</organism>
<evidence type="ECO:0000256" key="10">
    <source>
        <dbReference type="ARBA" id="ARBA00049244"/>
    </source>
</evidence>
<sequence>MSSLALYRTYRPGRFADVVGQEHVTVPLMRALANDRVHHAYLFSGPRGCGKTSSARILARSLNCEKGPTDEPCGQCQSCLDLAPNGSGNIDVVELDAATHGLVDDARDLREKAHFAPVSSRFKIYIIDEAHQLGPGAANALLKLIEEPPAHLKFIFATTAPDKIIGTIRSRTHHYPFRLIPTKTLQQNLGWICEQEGVPIEPAALALVARAGAGSARDAQSILGQLIAGAGDDGVTYDLAVALLGFTDAAMLDQIVEAVSASDGRSVYAAVDQVMDAGHDPRRFLTDLLERFRDLIVLRAAPDAVAEGLLDLPPEQAERMAIQASQFGPSDLVRLAAVVDEGITAMKGATPTRLQLELVCARLLLPGADDTVSGIQARLDRVERRLTGGEPLPPASTQADAAQTPAPAPVAEVTAGMSRRAAAFARVSPAAEAPTTTAAPPAAAEPPAAAPTTPEPAPSAPPAEPPADLVPPEPVAEPTPEPVAEPAAPERPTAPPADQPPPTQAAPTAPPAQTAPPQATPPPQAAPPAQTAPPQAAPPEPATPPQPIPSAGASGASGGVADLRRMWPEVLVRLKEIKRTPWSLISQESVVSDVSDGVLTLAFRQPTLRDTFARRADFQESLQQAIKDVLLLDLRIEAIVDPSADPSAQNRAAAPSAPTRPAQPAASPPAPEPPAPAPPTDPAPASPPAGADEPGANGTSADAPAAQGRAAAAKAAARRVQQQGAAPAATTAPTDRQATDDDADPDDEDLADNGVSERELLERTLGATVIAEIEHE</sequence>
<dbReference type="SUPFAM" id="SSF52540">
    <property type="entry name" value="P-loop containing nucleoside triphosphate hydrolases"/>
    <property type="match status" value="1"/>
</dbReference>
<evidence type="ECO:0000313" key="14">
    <source>
        <dbReference type="EMBL" id="SEF13616.1"/>
    </source>
</evidence>
<feature type="compositionally biased region" description="Pro residues" evidence="12">
    <location>
        <begin position="666"/>
        <end position="687"/>
    </location>
</feature>
<dbReference type="NCBIfam" id="NF005846">
    <property type="entry name" value="PRK07764.1-6"/>
    <property type="match status" value="1"/>
</dbReference>
<evidence type="ECO:0000259" key="13">
    <source>
        <dbReference type="SMART" id="SM00382"/>
    </source>
</evidence>
<keyword evidence="5" id="KW-0479">Metal-binding</keyword>
<dbReference type="GO" id="GO:0046872">
    <property type="term" value="F:metal ion binding"/>
    <property type="evidence" value="ECO:0007669"/>
    <property type="project" value="UniProtKB-KW"/>
</dbReference>
<keyword evidence="8 11" id="KW-0067">ATP-binding</keyword>
<dbReference type="InterPro" id="IPR045085">
    <property type="entry name" value="HLD_clamp_pol_III_gamma_tau"/>
</dbReference>
<gene>
    <name evidence="11" type="primary">dnaX</name>
    <name evidence="14" type="ORF">SAMN04488561_4427</name>
</gene>
<feature type="compositionally biased region" description="Acidic residues" evidence="12">
    <location>
        <begin position="740"/>
        <end position="751"/>
    </location>
</feature>
<keyword evidence="7" id="KW-0862">Zinc</keyword>
<keyword evidence="6 11" id="KW-0547">Nucleotide-binding</keyword>
<dbReference type="Proteomes" id="UP000181980">
    <property type="component" value="Unassembled WGS sequence"/>
</dbReference>
<feature type="region of interest" description="Disordered" evidence="12">
    <location>
        <begin position="643"/>
        <end position="776"/>
    </location>
</feature>
<dbReference type="Pfam" id="PF13177">
    <property type="entry name" value="DNA_pol3_delta2"/>
    <property type="match status" value="1"/>
</dbReference>
<accession>A0A1H5PIV1</accession>
<dbReference type="GO" id="GO:0005524">
    <property type="term" value="F:ATP binding"/>
    <property type="evidence" value="ECO:0007669"/>
    <property type="project" value="UniProtKB-KW"/>
</dbReference>
<evidence type="ECO:0000256" key="4">
    <source>
        <dbReference type="ARBA" id="ARBA00022705"/>
    </source>
</evidence>
<feature type="compositionally biased region" description="Pro residues" evidence="12">
    <location>
        <begin position="535"/>
        <end position="548"/>
    </location>
</feature>
<dbReference type="GO" id="GO:0009360">
    <property type="term" value="C:DNA polymerase III complex"/>
    <property type="evidence" value="ECO:0007669"/>
    <property type="project" value="InterPro"/>
</dbReference>
<dbReference type="PANTHER" id="PTHR11669">
    <property type="entry name" value="REPLICATION FACTOR C / DNA POLYMERASE III GAMMA-TAU SUBUNIT"/>
    <property type="match status" value="1"/>
</dbReference>
<evidence type="ECO:0000313" key="15">
    <source>
        <dbReference type="Proteomes" id="UP000181980"/>
    </source>
</evidence>
<comment type="catalytic activity">
    <reaction evidence="10 11">
        <text>DNA(n) + a 2'-deoxyribonucleoside 5'-triphosphate = DNA(n+1) + diphosphate</text>
        <dbReference type="Rhea" id="RHEA:22508"/>
        <dbReference type="Rhea" id="RHEA-COMP:17339"/>
        <dbReference type="Rhea" id="RHEA-COMP:17340"/>
        <dbReference type="ChEBI" id="CHEBI:33019"/>
        <dbReference type="ChEBI" id="CHEBI:61560"/>
        <dbReference type="ChEBI" id="CHEBI:173112"/>
        <dbReference type="EC" id="2.7.7.7"/>
    </reaction>
</comment>
<dbReference type="PANTHER" id="PTHR11669:SF0">
    <property type="entry name" value="PROTEIN STICHEL-LIKE 2"/>
    <property type="match status" value="1"/>
</dbReference>
<dbReference type="OrthoDB" id="9810148at2"/>
<dbReference type="Pfam" id="PF12169">
    <property type="entry name" value="DNA_pol3_gamma3"/>
    <property type="match status" value="1"/>
</dbReference>
<dbReference type="AlphaFoldDB" id="A0A1H5PIV1"/>
<keyword evidence="2 11" id="KW-0808">Transferase</keyword>
<evidence type="ECO:0000256" key="12">
    <source>
        <dbReference type="SAM" id="MobiDB-lite"/>
    </source>
</evidence>
<comment type="subunit">
    <text evidence="11">DNA polymerase III contains a core (composed of alpha, epsilon and theta chains) that associates with a tau subunit. This core dimerizes to form the POLIII' complex. PolIII' associates with the gamma complex (composed of gamma, delta, delta', psi and chi chains) and with the beta chain to form the complete DNA polymerase III complex.</text>
</comment>
<keyword evidence="9 11" id="KW-0239">DNA-directed DNA polymerase</keyword>
<feature type="compositionally biased region" description="Pro residues" evidence="12">
    <location>
        <begin position="492"/>
        <end position="526"/>
    </location>
</feature>
<dbReference type="STRING" id="561176.SAMN04488561_4427"/>
<feature type="region of interest" description="Disordered" evidence="12">
    <location>
        <begin position="387"/>
        <end position="411"/>
    </location>
</feature>
<dbReference type="NCBIfam" id="TIGR02397">
    <property type="entry name" value="dnaX_nterm"/>
    <property type="match status" value="1"/>
</dbReference>
<keyword evidence="3 11" id="KW-0548">Nucleotidyltransferase</keyword>